<keyword evidence="5" id="KW-0285">Flavoprotein</keyword>
<dbReference type="InterPro" id="IPR029035">
    <property type="entry name" value="DHS-like_NAD/FAD-binding_dom"/>
</dbReference>
<proteinExistence type="inferred from homology"/>
<dbReference type="Pfam" id="PF02776">
    <property type="entry name" value="TPP_enzyme_N"/>
    <property type="match status" value="1"/>
</dbReference>
<dbReference type="Gene3D" id="3.40.50.970">
    <property type="match status" value="2"/>
</dbReference>
<dbReference type="EC" id="2.2.1.6" evidence="4"/>
<evidence type="ECO:0000313" key="15">
    <source>
        <dbReference type="Proteomes" id="UP001108089"/>
    </source>
</evidence>
<evidence type="ECO:0000259" key="12">
    <source>
        <dbReference type="Pfam" id="PF02775"/>
    </source>
</evidence>
<sequence length="524" mass="55650">MTTVFGNPGSTEETFLKNFPSDFRFVLALQEASVMAIADGYSQGTAHPALVNVHTAAGLGNAMGNLISASMNRTPLIVTAGQQTREMLLLEPWLTNVEPEMLPRPWVKWAYQPVRAEDVPAAFMRAYATAVQPPAGPVFLSLPLDDWEKPAIGGAGMRTVATGVAADPVRLQEFATAVDDSERPVLIFGAAVARDRAWDVAVELAERVGAPVWAAPASERAPFPEDHPLYMGGLPFATGPLAERLRGHDLAVIIGAPVFRYYPYVPGPYLPDGLRLLHITDDPAEAARAPVGDSLVSSAGVAIEMLVGALRRDRRELEPLTPQEHRMAPHPPAVAAAADEVMSARQLFATLRSACEADTVLVEESPSNLADLHAEWPITEPDAFYTFASGGLGWNLPASVGIALAETDSGRRRPVVAIIGDGSFQYSVQSIWTAAQHGLDILFVVPRNGEYAILKAFADLEDTPGVPGLDIPGIDFVALATAYGCHGVRASTPAEVATEVAAARARSGPTLLEVAISAAVPSLL</sequence>
<gene>
    <name evidence="14" type="primary">mdlC</name>
    <name evidence="14" type="ORF">L1892_18990</name>
</gene>
<evidence type="ECO:0000256" key="10">
    <source>
        <dbReference type="RuleBase" id="RU362132"/>
    </source>
</evidence>
<reference evidence="14" key="1">
    <citation type="submission" date="2022-01" db="EMBL/GenBank/DDBJ databases">
        <title>Gordonia xiamenensis sp. nov., isolated from surface seawater in Xiamen.</title>
        <authorList>
            <person name="He Y.F."/>
        </authorList>
    </citation>
    <scope>NUCLEOTIDE SEQUENCE</scope>
    <source>
        <strain evidence="14">GW1C4-4</strain>
    </source>
</reference>
<evidence type="ECO:0000256" key="9">
    <source>
        <dbReference type="ARBA" id="ARBA00048670"/>
    </source>
</evidence>
<keyword evidence="8" id="KW-0028">Amino-acid biosynthesis</keyword>
<evidence type="ECO:0000256" key="1">
    <source>
        <dbReference type="ARBA" id="ARBA00004974"/>
    </source>
</evidence>
<dbReference type="PANTHER" id="PTHR18968">
    <property type="entry name" value="THIAMINE PYROPHOSPHATE ENZYMES"/>
    <property type="match status" value="1"/>
</dbReference>
<evidence type="ECO:0000259" key="11">
    <source>
        <dbReference type="Pfam" id="PF00205"/>
    </source>
</evidence>
<evidence type="ECO:0000256" key="4">
    <source>
        <dbReference type="ARBA" id="ARBA00013145"/>
    </source>
</evidence>
<dbReference type="Gene3D" id="3.40.50.1220">
    <property type="entry name" value="TPP-binding domain"/>
    <property type="match status" value="1"/>
</dbReference>
<dbReference type="GO" id="GO:0050695">
    <property type="term" value="F:benzoylformate decarboxylase activity"/>
    <property type="evidence" value="ECO:0007669"/>
    <property type="project" value="UniProtKB-EC"/>
</dbReference>
<dbReference type="InterPro" id="IPR012001">
    <property type="entry name" value="Thiamin_PyroP_enz_TPP-bd_dom"/>
</dbReference>
<dbReference type="Proteomes" id="UP001108089">
    <property type="component" value="Unassembled WGS sequence"/>
</dbReference>
<feature type="domain" description="Thiamine pyrophosphate enzyme central" evidence="11">
    <location>
        <begin position="172"/>
        <end position="305"/>
    </location>
</feature>
<accession>A0ABS9DMS8</accession>
<dbReference type="Pfam" id="PF02775">
    <property type="entry name" value="TPP_enzyme_C"/>
    <property type="match status" value="1"/>
</dbReference>
<evidence type="ECO:0000256" key="2">
    <source>
        <dbReference type="ARBA" id="ARBA00005025"/>
    </source>
</evidence>
<dbReference type="CDD" id="cd02002">
    <property type="entry name" value="TPP_BFDC"/>
    <property type="match status" value="1"/>
</dbReference>
<dbReference type="SUPFAM" id="SSF52467">
    <property type="entry name" value="DHS-like NAD/FAD-binding domain"/>
    <property type="match status" value="1"/>
</dbReference>
<keyword evidence="8" id="KW-0100">Branched-chain amino acid biosynthesis</keyword>
<keyword evidence="14" id="KW-0456">Lyase</keyword>
<evidence type="ECO:0000256" key="8">
    <source>
        <dbReference type="ARBA" id="ARBA00023304"/>
    </source>
</evidence>
<feature type="domain" description="Thiamine pyrophosphate enzyme N-terminal TPP-binding" evidence="13">
    <location>
        <begin position="2"/>
        <end position="88"/>
    </location>
</feature>
<evidence type="ECO:0000259" key="13">
    <source>
        <dbReference type="Pfam" id="PF02776"/>
    </source>
</evidence>
<protein>
    <recommendedName>
        <fullName evidence="4">acetolactate synthase</fullName>
        <ecNumber evidence="4">2.2.1.6</ecNumber>
    </recommendedName>
</protein>
<dbReference type="CDD" id="cd07035">
    <property type="entry name" value="TPP_PYR_POX_like"/>
    <property type="match status" value="1"/>
</dbReference>
<keyword evidence="6" id="KW-0274">FAD</keyword>
<comment type="caution">
    <text evidence="14">The sequence shown here is derived from an EMBL/GenBank/DDBJ whole genome shotgun (WGS) entry which is preliminary data.</text>
</comment>
<evidence type="ECO:0000313" key="14">
    <source>
        <dbReference type="EMBL" id="MCF3940461.1"/>
    </source>
</evidence>
<evidence type="ECO:0000256" key="5">
    <source>
        <dbReference type="ARBA" id="ARBA00022630"/>
    </source>
</evidence>
<comment type="pathway">
    <text evidence="2">Amino-acid biosynthesis; L-valine biosynthesis; L-valine from pyruvate: step 1/4.</text>
</comment>
<dbReference type="InterPro" id="IPR012000">
    <property type="entry name" value="Thiamin_PyroP_enz_cen_dom"/>
</dbReference>
<dbReference type="NCBIfam" id="NF005485">
    <property type="entry name" value="PRK07092.1"/>
    <property type="match status" value="1"/>
</dbReference>
<dbReference type="Pfam" id="PF00205">
    <property type="entry name" value="TPP_enzyme_M"/>
    <property type="match status" value="1"/>
</dbReference>
<dbReference type="EMBL" id="JAKGCU010000021">
    <property type="protein sequence ID" value="MCF3940461.1"/>
    <property type="molecule type" value="Genomic_DNA"/>
</dbReference>
<dbReference type="PANTHER" id="PTHR18968:SF86">
    <property type="entry name" value="ACETOLACTATE SYNTHASE LARGE SUBUNIT ILVX-RELATED"/>
    <property type="match status" value="1"/>
</dbReference>
<comment type="similarity">
    <text evidence="3 10">Belongs to the TPP enzyme family.</text>
</comment>
<evidence type="ECO:0000256" key="6">
    <source>
        <dbReference type="ARBA" id="ARBA00022827"/>
    </source>
</evidence>
<name>A0ABS9DMS8_9ACTN</name>
<evidence type="ECO:0000256" key="7">
    <source>
        <dbReference type="ARBA" id="ARBA00023052"/>
    </source>
</evidence>
<comment type="pathway">
    <text evidence="1">Amino-acid biosynthesis; L-isoleucine biosynthesis; L-isoleucine from 2-oxobutanoate: step 1/4.</text>
</comment>
<feature type="domain" description="Thiamine pyrophosphate enzyme TPP-binding" evidence="12">
    <location>
        <begin position="376"/>
        <end position="514"/>
    </location>
</feature>
<dbReference type="SUPFAM" id="SSF52518">
    <property type="entry name" value="Thiamin diphosphate-binding fold (THDP-binding)"/>
    <property type="match status" value="2"/>
</dbReference>
<keyword evidence="15" id="KW-1185">Reference proteome</keyword>
<comment type="catalytic activity">
    <reaction evidence="9">
        <text>2 pyruvate + H(+) = (2S)-2-acetolactate + CO2</text>
        <dbReference type="Rhea" id="RHEA:25249"/>
        <dbReference type="ChEBI" id="CHEBI:15361"/>
        <dbReference type="ChEBI" id="CHEBI:15378"/>
        <dbReference type="ChEBI" id="CHEBI:16526"/>
        <dbReference type="ChEBI" id="CHEBI:58476"/>
        <dbReference type="EC" id="2.2.1.6"/>
    </reaction>
</comment>
<evidence type="ECO:0000256" key="3">
    <source>
        <dbReference type="ARBA" id="ARBA00007812"/>
    </source>
</evidence>
<dbReference type="RefSeq" id="WP_235725201.1">
    <property type="nucleotide sequence ID" value="NZ_JAKGCU010000021.1"/>
</dbReference>
<organism evidence="14 15">
    <name type="scientific">Gordonia tangerina</name>
    <dbReference type="NCBI Taxonomy" id="2911060"/>
    <lineage>
        <taxon>Bacteria</taxon>
        <taxon>Bacillati</taxon>
        <taxon>Actinomycetota</taxon>
        <taxon>Actinomycetes</taxon>
        <taxon>Mycobacteriales</taxon>
        <taxon>Gordoniaceae</taxon>
        <taxon>Gordonia</taxon>
    </lineage>
</organism>
<dbReference type="InterPro" id="IPR011766">
    <property type="entry name" value="TPP_enzyme_TPP-bd"/>
</dbReference>
<dbReference type="InterPro" id="IPR045229">
    <property type="entry name" value="TPP_enz"/>
</dbReference>
<dbReference type="InterPro" id="IPR029061">
    <property type="entry name" value="THDP-binding"/>
</dbReference>
<keyword evidence="7 10" id="KW-0786">Thiamine pyrophosphate</keyword>